<evidence type="ECO:0000313" key="1">
    <source>
        <dbReference type="EMBL" id="SVA11231.1"/>
    </source>
</evidence>
<accession>A0A381T6R4</accession>
<organism evidence="1">
    <name type="scientific">marine metagenome</name>
    <dbReference type="NCBI Taxonomy" id="408172"/>
    <lineage>
        <taxon>unclassified sequences</taxon>
        <taxon>metagenomes</taxon>
        <taxon>ecological metagenomes</taxon>
    </lineage>
</organism>
<gene>
    <name evidence="1" type="ORF">METZ01_LOCUS64085</name>
</gene>
<dbReference type="EMBL" id="UINC01004031">
    <property type="protein sequence ID" value="SVA11231.1"/>
    <property type="molecule type" value="Genomic_DNA"/>
</dbReference>
<reference evidence="1" key="1">
    <citation type="submission" date="2018-05" db="EMBL/GenBank/DDBJ databases">
        <authorList>
            <person name="Lanie J.A."/>
            <person name="Ng W.-L."/>
            <person name="Kazmierczak K.M."/>
            <person name="Andrzejewski T.M."/>
            <person name="Davidsen T.M."/>
            <person name="Wayne K.J."/>
            <person name="Tettelin H."/>
            <person name="Glass J.I."/>
            <person name="Rusch D."/>
            <person name="Podicherti R."/>
            <person name="Tsui H.-C.T."/>
            <person name="Winkler M.E."/>
        </authorList>
    </citation>
    <scope>NUCLEOTIDE SEQUENCE</scope>
</reference>
<name>A0A381T6R4_9ZZZZ</name>
<dbReference type="AlphaFoldDB" id="A0A381T6R4"/>
<proteinExistence type="predicted"/>
<protein>
    <submittedName>
        <fullName evidence="1">Uncharacterized protein</fullName>
    </submittedName>
</protein>
<feature type="non-terminal residue" evidence="1">
    <location>
        <position position="153"/>
    </location>
</feature>
<sequence>MSILYDDLISVLFDYTCNNSCFLIYIKKNHFNISKNMYINCYQLCRQSILSLEFVDLFYNQIKWDVISRYTLLDEAILYKYHNKLNWRYISLYQNLSLSFILYNYDWLHEKKLKHNKNFSKKFIQDIILKRKGDKFMFKLINSNKRYKKLKYL</sequence>